<evidence type="ECO:0000313" key="4">
    <source>
        <dbReference type="Proteomes" id="UP000324897"/>
    </source>
</evidence>
<organism evidence="3 4">
    <name type="scientific">Eragrostis curvula</name>
    <name type="common">weeping love grass</name>
    <dbReference type="NCBI Taxonomy" id="38414"/>
    <lineage>
        <taxon>Eukaryota</taxon>
        <taxon>Viridiplantae</taxon>
        <taxon>Streptophyta</taxon>
        <taxon>Embryophyta</taxon>
        <taxon>Tracheophyta</taxon>
        <taxon>Spermatophyta</taxon>
        <taxon>Magnoliopsida</taxon>
        <taxon>Liliopsida</taxon>
        <taxon>Poales</taxon>
        <taxon>Poaceae</taxon>
        <taxon>PACMAD clade</taxon>
        <taxon>Chloridoideae</taxon>
        <taxon>Eragrostideae</taxon>
        <taxon>Eragrostidinae</taxon>
        <taxon>Eragrostis</taxon>
    </lineage>
</organism>
<dbReference type="Pfam" id="PF00646">
    <property type="entry name" value="F-box"/>
    <property type="match status" value="1"/>
</dbReference>
<dbReference type="EMBL" id="RWGY01000137">
    <property type="protein sequence ID" value="TVU03851.1"/>
    <property type="molecule type" value="Genomic_DNA"/>
</dbReference>
<keyword evidence="4" id="KW-1185">Reference proteome</keyword>
<dbReference type="InterPro" id="IPR036047">
    <property type="entry name" value="F-box-like_dom_sf"/>
</dbReference>
<proteinExistence type="predicted"/>
<evidence type="ECO:0000259" key="2">
    <source>
        <dbReference type="SMART" id="SM00256"/>
    </source>
</evidence>
<dbReference type="InterPro" id="IPR056594">
    <property type="entry name" value="AT5G49610-like_b-prop"/>
</dbReference>
<dbReference type="InterPro" id="IPR001810">
    <property type="entry name" value="F-box_dom"/>
</dbReference>
<feature type="region of interest" description="Disordered" evidence="1">
    <location>
        <begin position="1"/>
        <end position="47"/>
    </location>
</feature>
<dbReference type="PANTHER" id="PTHR32133:SF362">
    <property type="entry name" value="F-BOX DOMAIN-CONTAINING PROTEIN"/>
    <property type="match status" value="1"/>
</dbReference>
<feature type="non-terminal residue" evidence="3">
    <location>
        <position position="1"/>
    </location>
</feature>
<dbReference type="AlphaFoldDB" id="A0A5J9SZ97"/>
<dbReference type="Gramene" id="TVU03851">
    <property type="protein sequence ID" value="TVU03851"/>
    <property type="gene ID" value="EJB05_50589"/>
</dbReference>
<accession>A0A5J9SZ97</accession>
<reference evidence="3 4" key="1">
    <citation type="journal article" date="2019" name="Sci. Rep.">
        <title>A high-quality genome of Eragrostis curvula grass provides insights into Poaceae evolution and supports new strategies to enhance forage quality.</title>
        <authorList>
            <person name="Carballo J."/>
            <person name="Santos B.A.C.M."/>
            <person name="Zappacosta D."/>
            <person name="Garbus I."/>
            <person name="Selva J.P."/>
            <person name="Gallo C.A."/>
            <person name="Diaz A."/>
            <person name="Albertini E."/>
            <person name="Caccamo M."/>
            <person name="Echenique V."/>
        </authorList>
    </citation>
    <scope>NUCLEOTIDE SEQUENCE [LARGE SCALE GENOMIC DNA]</scope>
    <source>
        <strain evidence="4">cv. Victoria</strain>
        <tissue evidence="3">Leaf</tissue>
    </source>
</reference>
<name>A0A5J9SZ97_9POAL</name>
<evidence type="ECO:0000256" key="1">
    <source>
        <dbReference type="SAM" id="MobiDB-lite"/>
    </source>
</evidence>
<comment type="caution">
    <text evidence="3">The sequence shown here is derived from an EMBL/GenBank/DDBJ whole genome shotgun (WGS) entry which is preliminary data.</text>
</comment>
<dbReference type="PANTHER" id="PTHR32133">
    <property type="entry name" value="OS07G0120400 PROTEIN"/>
    <property type="match status" value="1"/>
</dbReference>
<dbReference type="SMART" id="SM00256">
    <property type="entry name" value="FBOX"/>
    <property type="match status" value="1"/>
</dbReference>
<dbReference type="SUPFAM" id="SSF81383">
    <property type="entry name" value="F-box domain"/>
    <property type="match status" value="1"/>
</dbReference>
<dbReference type="Proteomes" id="UP000324897">
    <property type="component" value="Unassembled WGS sequence"/>
</dbReference>
<feature type="domain" description="F-box" evidence="2">
    <location>
        <begin position="117"/>
        <end position="160"/>
    </location>
</feature>
<protein>
    <recommendedName>
        <fullName evidence="2">F-box domain-containing protein</fullName>
    </recommendedName>
</protein>
<dbReference type="Pfam" id="PF23635">
    <property type="entry name" value="Beta-prop_AT5G49610-like"/>
    <property type="match status" value="1"/>
</dbReference>
<feature type="compositionally biased region" description="Basic and acidic residues" evidence="1">
    <location>
        <begin position="32"/>
        <end position="47"/>
    </location>
</feature>
<evidence type="ECO:0000313" key="3">
    <source>
        <dbReference type="EMBL" id="TVU03851.1"/>
    </source>
</evidence>
<sequence length="503" mass="56966">MGAWRREARLSGAGRGRKDGMRATAGATAGKKVHDGRLVEEEAEQCRGKKLQARAPKKLRRPRGLKKPPPRLRAHPFLLWKPGGFHLRVTVSWRCSGYRKEVVPNRASSMPPPPPVLMDELVEEILLCLPPNDPVILFRAALVCKNWCRLIAGSGFRRRYREVHRMAPLLGFFYQRRCGWTEKTFFMCSSTFRLPHGNTLPSWVAVDTLQSRVLFKDTNRMSLYIEPEREDLLVLNPITGEGQRLPELHGAWTAALICATAGCNHLNCDNGPFSVICVAADGHSAHARVYSSEKDVWSQPSKPISVKHYQRNFYIIRGPRAHVGNAVFFKFIAINVPVDLDVKEITGILAYDQHKLELSLLSEPSFCKRSRYSLMATEDGKLGLTTVQGSKLYMWSLLEESGSWAHRRVIELNNLIPGHNGSHRGWMFPPDVFAVADRQEIVFLTTVDTIFVVDLKSGRVVNVYSCDYKNIYDIVPYMSFCTPEDFSRGRLTLDTGVKMVERQ</sequence>
<gene>
    <name evidence="3" type="ORF">EJB05_50589</name>
</gene>